<feature type="transmembrane region" description="Helical" evidence="1">
    <location>
        <begin position="150"/>
        <end position="171"/>
    </location>
</feature>
<keyword evidence="1" id="KW-0812">Transmembrane</keyword>
<keyword evidence="1" id="KW-0472">Membrane</keyword>
<organism evidence="2 3">
    <name type="scientific">Stieleria bergensis</name>
    <dbReference type="NCBI Taxonomy" id="2528025"/>
    <lineage>
        <taxon>Bacteria</taxon>
        <taxon>Pseudomonadati</taxon>
        <taxon>Planctomycetota</taxon>
        <taxon>Planctomycetia</taxon>
        <taxon>Pirellulales</taxon>
        <taxon>Pirellulaceae</taxon>
        <taxon>Stieleria</taxon>
    </lineage>
</organism>
<keyword evidence="1" id="KW-1133">Transmembrane helix</keyword>
<name>A0A517SYU7_9BACT</name>
<sequence>MIEPIEAEATHAEPIQIEPIQIEPIQIEPIQIEPLQMQPTFKVELPWEMDDAKLRLRSVIEDHQESLGAEFAGWVFDYKIKKENQRFWSPHLSIQLYRNEESGGSDAYCRFSPRPEIWTMVMAIYMMSMCCLFAALMFGFVQWSLEQTPWALLVIPISIAIVAGLHTASMVGQSWSRDQMLLLRERWERTVQLAREVQSQTVAAGSSLP</sequence>
<protein>
    <submittedName>
        <fullName evidence="2">Uncharacterized protein</fullName>
    </submittedName>
</protein>
<reference evidence="2 3" key="1">
    <citation type="submission" date="2019-02" db="EMBL/GenBank/DDBJ databases">
        <title>Deep-cultivation of Planctomycetes and their phenomic and genomic characterization uncovers novel biology.</title>
        <authorList>
            <person name="Wiegand S."/>
            <person name="Jogler M."/>
            <person name="Boedeker C."/>
            <person name="Pinto D."/>
            <person name="Vollmers J."/>
            <person name="Rivas-Marin E."/>
            <person name="Kohn T."/>
            <person name="Peeters S.H."/>
            <person name="Heuer A."/>
            <person name="Rast P."/>
            <person name="Oberbeckmann S."/>
            <person name="Bunk B."/>
            <person name="Jeske O."/>
            <person name="Meyerdierks A."/>
            <person name="Storesund J.E."/>
            <person name="Kallscheuer N."/>
            <person name="Luecker S."/>
            <person name="Lage O.M."/>
            <person name="Pohl T."/>
            <person name="Merkel B.J."/>
            <person name="Hornburger P."/>
            <person name="Mueller R.-W."/>
            <person name="Bruemmer F."/>
            <person name="Labrenz M."/>
            <person name="Spormann A.M."/>
            <person name="Op den Camp H."/>
            <person name="Overmann J."/>
            <person name="Amann R."/>
            <person name="Jetten M.S.M."/>
            <person name="Mascher T."/>
            <person name="Medema M.H."/>
            <person name="Devos D.P."/>
            <person name="Kaster A.-K."/>
            <person name="Ovreas L."/>
            <person name="Rohde M."/>
            <person name="Galperin M.Y."/>
            <person name="Jogler C."/>
        </authorList>
    </citation>
    <scope>NUCLEOTIDE SEQUENCE [LARGE SCALE GENOMIC DNA]</scope>
    <source>
        <strain evidence="2 3">SV_7m_r</strain>
    </source>
</reference>
<dbReference type="AlphaFoldDB" id="A0A517SYU7"/>
<evidence type="ECO:0000313" key="2">
    <source>
        <dbReference type="EMBL" id="QDT61310.1"/>
    </source>
</evidence>
<dbReference type="EMBL" id="CP036272">
    <property type="protein sequence ID" value="QDT61310.1"/>
    <property type="molecule type" value="Genomic_DNA"/>
</dbReference>
<gene>
    <name evidence="2" type="ORF">SV7mr_38450</name>
</gene>
<feature type="transmembrane region" description="Helical" evidence="1">
    <location>
        <begin position="117"/>
        <end position="138"/>
    </location>
</feature>
<evidence type="ECO:0000313" key="3">
    <source>
        <dbReference type="Proteomes" id="UP000315003"/>
    </source>
</evidence>
<dbReference type="OrthoDB" id="264029at2"/>
<keyword evidence="3" id="KW-1185">Reference proteome</keyword>
<dbReference type="Proteomes" id="UP000315003">
    <property type="component" value="Chromosome"/>
</dbReference>
<accession>A0A517SYU7</accession>
<evidence type="ECO:0000256" key="1">
    <source>
        <dbReference type="SAM" id="Phobius"/>
    </source>
</evidence>
<proteinExistence type="predicted"/>
<dbReference type="RefSeq" id="WP_145275281.1">
    <property type="nucleotide sequence ID" value="NZ_CP036272.1"/>
</dbReference>